<proteinExistence type="predicted"/>
<feature type="transmembrane region" description="Helical" evidence="3">
    <location>
        <begin position="1136"/>
        <end position="1154"/>
    </location>
</feature>
<protein>
    <submittedName>
        <fullName evidence="4">CSON014997 protein</fullName>
    </submittedName>
</protein>
<feature type="region of interest" description="Disordered" evidence="2">
    <location>
        <begin position="119"/>
        <end position="139"/>
    </location>
</feature>
<organism evidence="4">
    <name type="scientific">Culicoides sonorensis</name>
    <name type="common">Biting midge</name>
    <dbReference type="NCBI Taxonomy" id="179676"/>
    <lineage>
        <taxon>Eukaryota</taxon>
        <taxon>Metazoa</taxon>
        <taxon>Ecdysozoa</taxon>
        <taxon>Arthropoda</taxon>
        <taxon>Hexapoda</taxon>
        <taxon>Insecta</taxon>
        <taxon>Pterygota</taxon>
        <taxon>Neoptera</taxon>
        <taxon>Endopterygota</taxon>
        <taxon>Diptera</taxon>
        <taxon>Nematocera</taxon>
        <taxon>Chironomoidea</taxon>
        <taxon>Ceratopogonidae</taxon>
        <taxon>Ceratopogoninae</taxon>
        <taxon>Culicoides</taxon>
        <taxon>Monoculicoides</taxon>
    </lineage>
</organism>
<keyword evidence="3" id="KW-0812">Transmembrane</keyword>
<dbReference type="PANTHER" id="PTHR18863">
    <property type="entry name" value="TSEC-2-RELATED"/>
    <property type="match status" value="1"/>
</dbReference>
<reference evidence="4" key="1">
    <citation type="submission" date="2018-07" db="EMBL/GenBank/DDBJ databases">
        <authorList>
            <person name="Quirk P.G."/>
            <person name="Krulwich T.A."/>
        </authorList>
    </citation>
    <scope>NUCLEOTIDE SEQUENCE</scope>
</reference>
<dbReference type="InterPro" id="IPR039139">
    <property type="entry name" value="CCDC170-like"/>
</dbReference>
<dbReference type="VEuPathDB" id="VectorBase:CSON014997"/>
<sequence length="1331" mass="153192">MEEKLDHLIQNLERKMHSNLISHSKCNEKIVIYCCYAIIYNTAKSDPHCHVNEHMAHDLVTTLRSELAAANYKRDRMMTELQEAKHVIRTRDSENESLKSQLARQSALINSLQDRLKASETREKQLQANSETNHHTFHREKKLFEEQVKDLTAKIRHLEHDLQVQKNCTDDAKKHFDSFVRKLGHALGLETVDTKHPTPECVIAKANDLMGELHRLRHKLAATSESLNGCETEYHTLKSHSSAERAKLISQIETLQAHNEGINNRCRSLEKELHIMKDRLTESDVTGDKLKDELRGLESRCHRIQNNMDRIQGDRLQFLRQVASIINVPEPCETLIKDKLRELTNHNQVLHTQLCAVREQLATESAKHKEFHDAMTHKLKAEENQRANAEDHLAKSQHEVNHLKAEHFTLSEYLMRMARALQWSECSSPPSPGHDTTILAETLLERGERLATFHDHHGHGDCGQKVSFSFNSLLIFNFKPHTNHLACMGPSCTFSTTFRSSFTEIEKGTSVNLYALQKRVRVLREQVQRRDLHLELLRRKLALVEDGARGKAILQTERDEALHRARKNSRHAERTAQQLIEVKAQLAEVKAQLAEAADYKITALERARKIDDLQSHVSHLETEKTKLQSQLAHIKTRARSVSESSAEKRALREEIAALKHEIEQLNHRITHFQTFRHSIARLLHLRDLPDSTIIHRLHSLVNAHDEMVNITKRYDHPSSPTRDRACDDLPPISSPPLPRRYSDHFLDMHHNHERDHHGHHDFDDDYKFYLTMHISKISYKFLLMVLIFGQIEAAFLEYFFPNRGGDSPKPTDLEAFPSVPYEVEERDEKFLVEAAKLANIQLSELDLCHHRVILTLRKSCNELNAEQMGKLAVMLLNCQSSHEGRQLFPCNDNMTLKDCTKDMNPDVWNAYHLITNRVKAVCSSVRHEQFRGLTEMTVNKLMSTAHEQLSMMRSMQESQEKLNEITGQAIEEMQENSDKLISQQNDLMLLSSTQRAKIESNLHELVREKSLIRAGQLEVANLLTGLKQKIDESLKQLESQATRSKLQYNSIIDDLQESAGRITDQIEKTSAHITSHQESTLEQYEYTMDQLRKMNATIYDLAFLVTGLQQDFEHKLAWISEKIGGTDYLVNRLNVILFHFLYLLMGMLCLVFVNADTFSRLSFIFLIPLNFIGAMLDFYTLDIVQLTSTILIVICTNYLFKYLNTKNLKGIFSMKEPTQDEISDNNVKNDTSIHYSKTEKYKSGSKLTLTRDNFEYRSPTPMQEFLNRTVLGLNDTRKSATPFSTTSTGRIQCIASTSKGGQCRNAALTDGDYCRVHQKLHQSKQEGDESD</sequence>
<keyword evidence="3" id="KW-0472">Membrane</keyword>
<evidence type="ECO:0000256" key="1">
    <source>
        <dbReference type="SAM" id="Coils"/>
    </source>
</evidence>
<name>A0A336MEZ8_CULSO</name>
<dbReference type="PANTHER" id="PTHR18863:SF6">
    <property type="entry name" value="COILED-COIL DOMAIN-CONTAINING PROTEIN 170"/>
    <property type="match status" value="1"/>
</dbReference>
<evidence type="ECO:0000313" key="4">
    <source>
        <dbReference type="EMBL" id="SSX27971.1"/>
    </source>
</evidence>
<feature type="transmembrane region" description="Helical" evidence="3">
    <location>
        <begin position="1161"/>
        <end position="1180"/>
    </location>
</feature>
<feature type="transmembrane region" description="Helical" evidence="3">
    <location>
        <begin position="1186"/>
        <end position="1204"/>
    </location>
</feature>
<feature type="coiled-coil region" evidence="1">
    <location>
        <begin position="372"/>
        <end position="406"/>
    </location>
</feature>
<gene>
    <name evidence="4" type="primary">CSON014997</name>
</gene>
<keyword evidence="1" id="KW-0175">Coiled coil</keyword>
<dbReference type="EMBL" id="UFQT01000916">
    <property type="protein sequence ID" value="SSX27971.1"/>
    <property type="molecule type" value="Genomic_DNA"/>
</dbReference>
<feature type="coiled-coil region" evidence="1">
    <location>
        <begin position="572"/>
        <end position="668"/>
    </location>
</feature>
<evidence type="ECO:0000256" key="2">
    <source>
        <dbReference type="SAM" id="MobiDB-lite"/>
    </source>
</evidence>
<accession>A0A336MEZ8</accession>
<keyword evidence="3" id="KW-1133">Transmembrane helix</keyword>
<evidence type="ECO:0000256" key="3">
    <source>
        <dbReference type="SAM" id="Phobius"/>
    </source>
</evidence>
<feature type="coiled-coil region" evidence="1">
    <location>
        <begin position="252"/>
        <end position="314"/>
    </location>
</feature>